<dbReference type="PANTHER" id="PTHR11199">
    <property type="entry name" value="STROMAL ANTIGEN"/>
    <property type="match status" value="1"/>
</dbReference>
<dbReference type="PROSITE" id="PS51425">
    <property type="entry name" value="SCD"/>
    <property type="match status" value="1"/>
</dbReference>
<dbReference type="OMA" id="QIQEAAY"/>
<dbReference type="PANTHER" id="PTHR11199:SF0">
    <property type="entry name" value="LD34181P-RELATED"/>
    <property type="match status" value="1"/>
</dbReference>
<evidence type="ECO:0000256" key="3">
    <source>
        <dbReference type="ARBA" id="ARBA00022454"/>
    </source>
</evidence>
<evidence type="ECO:0000256" key="13">
    <source>
        <dbReference type="ARBA" id="ARBA00081834"/>
    </source>
</evidence>
<dbReference type="Pfam" id="PF24571">
    <property type="entry name" value="HEAT_SCC3-SA"/>
    <property type="match status" value="1"/>
</dbReference>
<evidence type="ECO:0000256" key="2">
    <source>
        <dbReference type="ARBA" id="ARBA00005486"/>
    </source>
</evidence>
<dbReference type="InterPro" id="IPR016024">
    <property type="entry name" value="ARM-type_fold"/>
</dbReference>
<evidence type="ECO:0000256" key="11">
    <source>
        <dbReference type="ARBA" id="ARBA00067279"/>
    </source>
</evidence>
<dbReference type="GO" id="GO:0051321">
    <property type="term" value="P:meiotic cell cycle"/>
    <property type="evidence" value="ECO:0007669"/>
    <property type="project" value="UniProtKB-KW"/>
</dbReference>
<dbReference type="Gramene" id="EFJ32383">
    <property type="protein sequence ID" value="EFJ32383"/>
    <property type="gene ID" value="SELMODRAFT_86139"/>
</dbReference>
<evidence type="ECO:0000256" key="5">
    <source>
        <dbReference type="ARBA" id="ARBA00022829"/>
    </source>
</evidence>
<evidence type="ECO:0000256" key="4">
    <source>
        <dbReference type="ARBA" id="ARBA00022553"/>
    </source>
</evidence>
<dbReference type="GO" id="GO:0007059">
    <property type="term" value="P:chromosome segregation"/>
    <property type="evidence" value="ECO:0007669"/>
    <property type="project" value="UniProtKB-KW"/>
</dbReference>
<keyword evidence="3" id="KW-0158">Chromosome</keyword>
<evidence type="ECO:0000256" key="1">
    <source>
        <dbReference type="ARBA" id="ARBA00004286"/>
    </source>
</evidence>
<dbReference type="InterPro" id="IPR011989">
    <property type="entry name" value="ARM-like"/>
</dbReference>
<dbReference type="InterPro" id="IPR056396">
    <property type="entry name" value="HEAT_SCC3-SA"/>
</dbReference>
<evidence type="ECO:0000259" key="15">
    <source>
        <dbReference type="PROSITE" id="PS51425"/>
    </source>
</evidence>
<dbReference type="SUPFAM" id="SSF48371">
    <property type="entry name" value="ARM repeat"/>
    <property type="match status" value="1"/>
</dbReference>
<comment type="similarity">
    <text evidence="2">Belongs to the SCC3 family.</text>
</comment>
<comment type="function">
    <text evidence="9">Meiosis specific component of cohesin complex. The cohesin complex is required for the cohesion of sister chromatids after DNA replication. The cohesin complex apparently forms a large proteinaceous ring within which sister chromatids can be trapped. At anaphase, the complex is cleaved and dissociates from chromatin, allowing sister chromatids to segregate. The meiosis-specific cohesin complex probably replaces mitosis specific cohesin complex when it dissociates from chromatin during prophase I.</text>
</comment>
<gene>
    <name evidence="16" type="ORF">SELMODRAFT_86139</name>
</gene>
<dbReference type="HOGENOM" id="CLU_004086_0_0_1"/>
<protein>
    <recommendedName>
        <fullName evidence="11">Cohesin subunit SA-3</fullName>
    </recommendedName>
    <alternativeName>
        <fullName evidence="13">SCC3 homolog 3</fullName>
    </alternativeName>
    <alternativeName>
        <fullName evidence="12">Stromal antigen 3</fullName>
    </alternativeName>
    <alternativeName>
        <fullName evidence="14">Stromalin-3</fullName>
    </alternativeName>
</protein>
<evidence type="ECO:0000256" key="6">
    <source>
        <dbReference type="ARBA" id="ARBA00023242"/>
    </source>
</evidence>
<evidence type="ECO:0000256" key="9">
    <source>
        <dbReference type="ARBA" id="ARBA00057292"/>
    </source>
</evidence>
<dbReference type="GO" id="GO:0000785">
    <property type="term" value="C:chromatin"/>
    <property type="evidence" value="ECO:0000318"/>
    <property type="project" value="GO_Central"/>
</dbReference>
<dbReference type="FunFam" id="1.25.10.10:FF:000449">
    <property type="entry name" value="Cohesin subunit SA-3"/>
    <property type="match status" value="1"/>
</dbReference>
<dbReference type="GO" id="GO:0005634">
    <property type="term" value="C:nucleus"/>
    <property type="evidence" value="ECO:0000318"/>
    <property type="project" value="GO_Central"/>
</dbReference>
<keyword evidence="4" id="KW-0597">Phosphoprotein</keyword>
<proteinExistence type="inferred from homology"/>
<reference evidence="16 17" key="1">
    <citation type="journal article" date="2011" name="Science">
        <title>The Selaginella genome identifies genetic changes associated with the evolution of vascular plants.</title>
        <authorList>
            <person name="Banks J.A."/>
            <person name="Nishiyama T."/>
            <person name="Hasebe M."/>
            <person name="Bowman J.L."/>
            <person name="Gribskov M."/>
            <person name="dePamphilis C."/>
            <person name="Albert V.A."/>
            <person name="Aono N."/>
            <person name="Aoyama T."/>
            <person name="Ambrose B.A."/>
            <person name="Ashton N.W."/>
            <person name="Axtell M.J."/>
            <person name="Barker E."/>
            <person name="Barker M.S."/>
            <person name="Bennetzen J.L."/>
            <person name="Bonawitz N.D."/>
            <person name="Chapple C."/>
            <person name="Cheng C."/>
            <person name="Correa L.G."/>
            <person name="Dacre M."/>
            <person name="DeBarry J."/>
            <person name="Dreyer I."/>
            <person name="Elias M."/>
            <person name="Engstrom E.M."/>
            <person name="Estelle M."/>
            <person name="Feng L."/>
            <person name="Finet C."/>
            <person name="Floyd S.K."/>
            <person name="Frommer W.B."/>
            <person name="Fujita T."/>
            <person name="Gramzow L."/>
            <person name="Gutensohn M."/>
            <person name="Harholt J."/>
            <person name="Hattori M."/>
            <person name="Heyl A."/>
            <person name="Hirai T."/>
            <person name="Hiwatashi Y."/>
            <person name="Ishikawa M."/>
            <person name="Iwata M."/>
            <person name="Karol K.G."/>
            <person name="Koehler B."/>
            <person name="Kolukisaoglu U."/>
            <person name="Kubo M."/>
            <person name="Kurata T."/>
            <person name="Lalonde S."/>
            <person name="Li K."/>
            <person name="Li Y."/>
            <person name="Litt A."/>
            <person name="Lyons E."/>
            <person name="Manning G."/>
            <person name="Maruyama T."/>
            <person name="Michael T.P."/>
            <person name="Mikami K."/>
            <person name="Miyazaki S."/>
            <person name="Morinaga S."/>
            <person name="Murata T."/>
            <person name="Mueller-Roeber B."/>
            <person name="Nelson D.R."/>
            <person name="Obara M."/>
            <person name="Oguri Y."/>
            <person name="Olmstead R.G."/>
            <person name="Onodera N."/>
            <person name="Petersen B.L."/>
            <person name="Pils B."/>
            <person name="Prigge M."/>
            <person name="Rensing S.A."/>
            <person name="Riano-Pachon D.M."/>
            <person name="Roberts A.W."/>
            <person name="Sato Y."/>
            <person name="Scheller H.V."/>
            <person name="Schulz B."/>
            <person name="Schulz C."/>
            <person name="Shakirov E.V."/>
            <person name="Shibagaki N."/>
            <person name="Shinohara N."/>
            <person name="Shippen D.E."/>
            <person name="Soerensen I."/>
            <person name="Sotooka R."/>
            <person name="Sugimoto N."/>
            <person name="Sugita M."/>
            <person name="Sumikawa N."/>
            <person name="Tanurdzic M."/>
            <person name="Theissen G."/>
            <person name="Ulvskov P."/>
            <person name="Wakazuki S."/>
            <person name="Weng J.K."/>
            <person name="Willats W.W."/>
            <person name="Wipf D."/>
            <person name="Wolf P.G."/>
            <person name="Yang L."/>
            <person name="Zimmer A.D."/>
            <person name="Zhu Q."/>
            <person name="Mitros T."/>
            <person name="Hellsten U."/>
            <person name="Loque D."/>
            <person name="Otillar R."/>
            <person name="Salamov A."/>
            <person name="Schmutz J."/>
            <person name="Shapiro H."/>
            <person name="Lindquist E."/>
            <person name="Lucas S."/>
            <person name="Rokhsar D."/>
            <person name="Grigoriev I.V."/>
        </authorList>
    </citation>
    <scope>NUCLEOTIDE SEQUENCE [LARGE SCALE GENOMIC DNA]</scope>
</reference>
<comment type="subcellular location">
    <subcellularLocation>
        <location evidence="1">Chromosome</location>
    </subcellularLocation>
</comment>
<keyword evidence="6" id="KW-0539">Nucleus</keyword>
<evidence type="ECO:0000256" key="14">
    <source>
        <dbReference type="ARBA" id="ARBA00082975"/>
    </source>
</evidence>
<organism evidence="17">
    <name type="scientific">Selaginella moellendorffii</name>
    <name type="common">Spikemoss</name>
    <dbReference type="NCBI Taxonomy" id="88036"/>
    <lineage>
        <taxon>Eukaryota</taxon>
        <taxon>Viridiplantae</taxon>
        <taxon>Streptophyta</taxon>
        <taxon>Embryophyta</taxon>
        <taxon>Tracheophyta</taxon>
        <taxon>Lycopodiopsida</taxon>
        <taxon>Selaginellales</taxon>
        <taxon>Selaginellaceae</taxon>
        <taxon>Selaginella</taxon>
    </lineage>
</organism>
<dbReference type="GO" id="GO:0003682">
    <property type="term" value="F:chromatin binding"/>
    <property type="evidence" value="ECO:0000318"/>
    <property type="project" value="GO_Central"/>
</dbReference>
<sequence length="954" mass="108999">DVIKHNGKLVPRAVKNWIDRYESSQRPATCELIMCIFEACGAKYNIDEDLLDEINVDEVVLELVSQAKAGDVEDFVTSKQKDLRGFKDNLTLFWDTFVLECQNGPLFDEQLMEMCINFVTALSWQVKKNTPPRHFRHVSTLIGLQLATSFVTVAKTLSQSRETKQRQLIAEEKKKRKDAARIESLNKVLSQTHDKITKIEGMIQAIIRGLFMHRYRDVDVDIRVACVKAIGGWVISYPSYFLNDLYLKYIGWTLSDKNVAVRKSSIEALRAIYEIDDNVPSMALFTQRFSNRMIELADDVDISVAVSAIGLFKQLLRHQLIKDVSPLYDLLIDESPSIRHAVGQLVYEQMIAVPNAEEGEDSDKSDVQLKRLLTILKDFASDPILSDYVIDAVWEEMKAMQDWKCLISMLLDDSENQELTDVDIASLCRVLGGSAKRSVGEKLVPTIDSRKATLTKAQKEAFESSKKKLTTAMIKPHPKLLRKYLADKSKVCYIVEIMQHMNLDLYSLKQQEQSCISSLELTRDAFFKHGDRKTLQTCVNTLVFCASETKADLQDAAQRVLKETTDEVIRKLRSAIEHAGETEDDYSLTVNLRRLQHLQLAMPINNEELYKDLLTLLEDFSDLEDEAVQLDLTNIFLYVIWYLKSIDHDNPDENQLTSLITKRSTLYKHLETQMDNVISSFSDGQTKSLLSSTICTIFSDLCSLFSKEKLSSTKIERLGFSPSSERLEKFWELCELRLSVPDSDDDDMELEREEEADYFSQKDIVITSAAKLVAHEMIPKDFIGSEIISHYVLHGKGVEETIKQLILVFKKNMKSQELCSLYLDAMKKAYSRHLEDDEEAKPKSFELCKELANRLSATFSGFARNIHRPSILKLVRNGVEHAFEDTPTQLSFLEACVLPFLQRLAAADIRDIIENVQSRVNDDDVDQDPTGWRPYQTFLEHLQERVSKTEAPGQ</sequence>
<accession>D8R4W4</accession>
<keyword evidence="8" id="KW-0131">Cell cycle</keyword>
<feature type="domain" description="SCD" evidence="15">
    <location>
        <begin position="211"/>
        <end position="296"/>
    </location>
</feature>
<dbReference type="Gene3D" id="1.25.10.10">
    <property type="entry name" value="Leucine-rich Repeat Variant"/>
    <property type="match status" value="1"/>
</dbReference>
<dbReference type="STRING" id="88036.D8R4W4"/>
<dbReference type="InterPro" id="IPR013721">
    <property type="entry name" value="STAG"/>
</dbReference>
<evidence type="ECO:0000313" key="17">
    <source>
        <dbReference type="Proteomes" id="UP000001514"/>
    </source>
</evidence>
<dbReference type="InterPro" id="IPR039662">
    <property type="entry name" value="Cohesin_Scc3/SA"/>
</dbReference>
<dbReference type="AlphaFoldDB" id="D8R4W4"/>
<dbReference type="InParanoid" id="D8R4W4"/>
<dbReference type="EMBL" id="GL377572">
    <property type="protein sequence ID" value="EFJ32383.1"/>
    <property type="molecule type" value="Genomic_DNA"/>
</dbReference>
<keyword evidence="17" id="KW-1185">Reference proteome</keyword>
<dbReference type="eggNOG" id="KOG2011">
    <property type="taxonomic scope" value="Eukaryota"/>
</dbReference>
<evidence type="ECO:0000256" key="12">
    <source>
        <dbReference type="ARBA" id="ARBA00077200"/>
    </source>
</evidence>
<dbReference type="KEGG" id="smo:SELMODRAFT_86139"/>
<evidence type="ECO:0000256" key="7">
    <source>
        <dbReference type="ARBA" id="ARBA00023254"/>
    </source>
</evidence>
<name>D8R4W4_SELML</name>
<evidence type="ECO:0000256" key="10">
    <source>
        <dbReference type="ARBA" id="ARBA00064253"/>
    </source>
</evidence>
<comment type="subunit">
    <text evidence="10">Component of the meiosis-specific cohesin complex, which also contains the SMC1 (SMC1A or SMC1B) and SMC3 heterodimer. Such complex likely contains RAD21, or the meiosis-specific related protein REC8. Interacts with CCDC79/TERB1; recruiting cohesin to telomeres to develop structural rigidity.</text>
</comment>
<dbReference type="Pfam" id="PF21581">
    <property type="entry name" value="SCD"/>
    <property type="match status" value="1"/>
</dbReference>
<keyword evidence="7" id="KW-0469">Meiosis</keyword>
<dbReference type="FunCoup" id="D8R4W4">
    <property type="interactions" value="4616"/>
</dbReference>
<dbReference type="Pfam" id="PF08514">
    <property type="entry name" value="STAG"/>
    <property type="match status" value="1"/>
</dbReference>
<evidence type="ECO:0000313" key="16">
    <source>
        <dbReference type="EMBL" id="EFJ32383.1"/>
    </source>
</evidence>
<evidence type="ECO:0000256" key="8">
    <source>
        <dbReference type="ARBA" id="ARBA00023306"/>
    </source>
</evidence>
<dbReference type="GO" id="GO:0008278">
    <property type="term" value="C:cohesin complex"/>
    <property type="evidence" value="ECO:0000318"/>
    <property type="project" value="GO_Central"/>
</dbReference>
<dbReference type="InterPro" id="IPR020839">
    <property type="entry name" value="SCD"/>
</dbReference>
<dbReference type="Proteomes" id="UP000001514">
    <property type="component" value="Unassembled WGS sequence"/>
</dbReference>
<dbReference type="GO" id="GO:0007062">
    <property type="term" value="P:sister chromatid cohesion"/>
    <property type="evidence" value="ECO:0000318"/>
    <property type="project" value="GO_Central"/>
</dbReference>
<feature type="non-terminal residue" evidence="16">
    <location>
        <position position="1"/>
    </location>
</feature>
<keyword evidence="5" id="KW-0159">Chromosome partition</keyword>